<sequence>MGLKDSKKVKRILAKCRKTFFPLNIHLFLSLYPKIMLNKKELRQFKLMSNDLEETYKNVLLDSPFFFAKTLKAHIAWLNSSEFKSKYGENPYITPPPHK</sequence>
<dbReference type="EMBL" id="JRPH02000001">
    <property type="protein sequence ID" value="TLE06488.1"/>
    <property type="molecule type" value="Genomic_DNA"/>
</dbReference>
<dbReference type="Proteomes" id="UP000029870">
    <property type="component" value="Unassembled WGS sequence"/>
</dbReference>
<dbReference type="RefSeq" id="WP_138160713.1">
    <property type="nucleotide sequence ID" value="NZ_JRPH02000001.1"/>
</dbReference>
<reference evidence="2 3" key="1">
    <citation type="journal article" date="2014" name="Genome Announc.">
        <title>Draft genome sequences of eight enterohepatic helicobacter species isolated from both laboratory and wild rodents.</title>
        <authorList>
            <person name="Sheh A."/>
            <person name="Shen Z."/>
            <person name="Fox J.G."/>
        </authorList>
    </citation>
    <scope>NUCLEOTIDE SEQUENCE [LARGE SCALE GENOMIC DNA]</scope>
    <source>
        <strain evidence="2 3">Missouri</strain>
    </source>
</reference>
<feature type="transmembrane region" description="Helical" evidence="1">
    <location>
        <begin position="20"/>
        <end position="37"/>
    </location>
</feature>
<keyword evidence="1" id="KW-0812">Transmembrane</keyword>
<protein>
    <submittedName>
        <fullName evidence="2">Uncharacterized protein</fullName>
    </submittedName>
</protein>
<evidence type="ECO:0000313" key="2">
    <source>
        <dbReference type="EMBL" id="TLE06488.1"/>
    </source>
</evidence>
<dbReference type="AlphaFoldDB" id="A0A6D2CD31"/>
<gene>
    <name evidence="2" type="ORF">LS77_000065</name>
</gene>
<comment type="caution">
    <text evidence="2">The sequence shown here is derived from an EMBL/GenBank/DDBJ whole genome shotgun (WGS) entry which is preliminary data.</text>
</comment>
<keyword evidence="1" id="KW-0472">Membrane</keyword>
<keyword evidence="1" id="KW-1133">Transmembrane helix</keyword>
<evidence type="ECO:0000256" key="1">
    <source>
        <dbReference type="SAM" id="Phobius"/>
    </source>
</evidence>
<organism evidence="2 3">
    <name type="scientific">Helicobacter bilis</name>
    <dbReference type="NCBI Taxonomy" id="37372"/>
    <lineage>
        <taxon>Bacteria</taxon>
        <taxon>Pseudomonadati</taxon>
        <taxon>Campylobacterota</taxon>
        <taxon>Epsilonproteobacteria</taxon>
        <taxon>Campylobacterales</taxon>
        <taxon>Helicobacteraceae</taxon>
        <taxon>Helicobacter</taxon>
    </lineage>
</organism>
<accession>A0A6D2CD31</accession>
<proteinExistence type="predicted"/>
<evidence type="ECO:0000313" key="3">
    <source>
        <dbReference type="Proteomes" id="UP000029870"/>
    </source>
</evidence>
<name>A0A6D2CD31_9HELI</name>